<proteinExistence type="predicted"/>
<evidence type="ECO:0000313" key="3">
    <source>
        <dbReference type="Proteomes" id="UP000479710"/>
    </source>
</evidence>
<feature type="region of interest" description="Disordered" evidence="1">
    <location>
        <begin position="1"/>
        <end position="61"/>
    </location>
</feature>
<dbReference type="EMBL" id="SPHZ02000009">
    <property type="protein sequence ID" value="KAF0897590.1"/>
    <property type="molecule type" value="Genomic_DNA"/>
</dbReference>
<organism evidence="2 3">
    <name type="scientific">Oryza meyeriana var. granulata</name>
    <dbReference type="NCBI Taxonomy" id="110450"/>
    <lineage>
        <taxon>Eukaryota</taxon>
        <taxon>Viridiplantae</taxon>
        <taxon>Streptophyta</taxon>
        <taxon>Embryophyta</taxon>
        <taxon>Tracheophyta</taxon>
        <taxon>Spermatophyta</taxon>
        <taxon>Magnoliopsida</taxon>
        <taxon>Liliopsida</taxon>
        <taxon>Poales</taxon>
        <taxon>Poaceae</taxon>
        <taxon>BOP clade</taxon>
        <taxon>Oryzoideae</taxon>
        <taxon>Oryzeae</taxon>
        <taxon>Oryzinae</taxon>
        <taxon>Oryza</taxon>
        <taxon>Oryza meyeriana</taxon>
    </lineage>
</organism>
<feature type="compositionally biased region" description="Basic residues" evidence="1">
    <location>
        <begin position="151"/>
        <end position="161"/>
    </location>
</feature>
<gene>
    <name evidence="2" type="ORF">E2562_000328</name>
</gene>
<evidence type="ECO:0000313" key="2">
    <source>
        <dbReference type="EMBL" id="KAF0897590.1"/>
    </source>
</evidence>
<keyword evidence="3" id="KW-1185">Reference proteome</keyword>
<dbReference type="Proteomes" id="UP000479710">
    <property type="component" value="Unassembled WGS sequence"/>
</dbReference>
<dbReference type="AlphaFoldDB" id="A0A6G1CBT0"/>
<feature type="compositionally biased region" description="Basic and acidic residues" evidence="1">
    <location>
        <begin position="21"/>
        <end position="30"/>
    </location>
</feature>
<accession>A0A6G1CBT0</accession>
<reference evidence="2 3" key="1">
    <citation type="submission" date="2019-11" db="EMBL/GenBank/DDBJ databases">
        <title>Whole genome sequence of Oryza granulata.</title>
        <authorList>
            <person name="Li W."/>
        </authorList>
    </citation>
    <scope>NUCLEOTIDE SEQUENCE [LARGE SCALE GENOMIC DNA]</scope>
    <source>
        <strain evidence="3">cv. Menghai</strain>
        <tissue evidence="2">Leaf</tissue>
    </source>
</reference>
<protein>
    <submittedName>
        <fullName evidence="2">Uncharacterized protein</fullName>
    </submittedName>
</protein>
<sequence>MPLPPTHVPAATDHPCLARQPQEKRTEPHVAIKGVDAPATPPRPRVPLHATENPPTNLAAPSRCILSAHPCTPRACMDRQSRLDPLRLASLSAPDSRFRSEPHRGAPAEREGGGRCPDPVHGDIVGAPEPERGGAGRLRARRDAAAGSTRTNRKRSTTPQP</sequence>
<comment type="caution">
    <text evidence="2">The sequence shown here is derived from an EMBL/GenBank/DDBJ whole genome shotgun (WGS) entry which is preliminary data.</text>
</comment>
<name>A0A6G1CBT0_9ORYZ</name>
<feature type="compositionally biased region" description="Basic and acidic residues" evidence="1">
    <location>
        <begin position="96"/>
        <end position="121"/>
    </location>
</feature>
<feature type="region of interest" description="Disordered" evidence="1">
    <location>
        <begin position="87"/>
        <end position="161"/>
    </location>
</feature>
<evidence type="ECO:0000256" key="1">
    <source>
        <dbReference type="SAM" id="MobiDB-lite"/>
    </source>
</evidence>